<dbReference type="EMBL" id="JAMKPW020000033">
    <property type="protein sequence ID" value="KAK8202055.1"/>
    <property type="molecule type" value="Genomic_DNA"/>
</dbReference>
<gene>
    <name evidence="1" type="ORF">M8818_005580</name>
</gene>
<name>A0ACC3SA80_9PEZI</name>
<accession>A0ACC3SA80</accession>
<keyword evidence="2" id="KW-1185">Reference proteome</keyword>
<protein>
    <submittedName>
        <fullName evidence="1">Uncharacterized protein</fullName>
    </submittedName>
</protein>
<reference evidence="1" key="1">
    <citation type="submission" date="2024-02" db="EMBL/GenBank/DDBJ databases">
        <title>Metagenome Assembled Genome of Zalaria obscura JY119.</title>
        <authorList>
            <person name="Vighnesh L."/>
            <person name="Jagadeeshwari U."/>
            <person name="Venkata Ramana C."/>
            <person name="Sasikala C."/>
        </authorList>
    </citation>
    <scope>NUCLEOTIDE SEQUENCE</scope>
    <source>
        <strain evidence="1">JY119</strain>
    </source>
</reference>
<dbReference type="Proteomes" id="UP001320706">
    <property type="component" value="Unassembled WGS sequence"/>
</dbReference>
<evidence type="ECO:0000313" key="2">
    <source>
        <dbReference type="Proteomes" id="UP001320706"/>
    </source>
</evidence>
<proteinExistence type="predicted"/>
<organism evidence="1 2">
    <name type="scientific">Zalaria obscura</name>
    <dbReference type="NCBI Taxonomy" id="2024903"/>
    <lineage>
        <taxon>Eukaryota</taxon>
        <taxon>Fungi</taxon>
        <taxon>Dikarya</taxon>
        <taxon>Ascomycota</taxon>
        <taxon>Pezizomycotina</taxon>
        <taxon>Dothideomycetes</taxon>
        <taxon>Dothideomycetidae</taxon>
        <taxon>Dothideales</taxon>
        <taxon>Zalariaceae</taxon>
        <taxon>Zalaria</taxon>
    </lineage>
</organism>
<comment type="caution">
    <text evidence="1">The sequence shown here is derived from an EMBL/GenBank/DDBJ whole genome shotgun (WGS) entry which is preliminary data.</text>
</comment>
<evidence type="ECO:0000313" key="1">
    <source>
        <dbReference type="EMBL" id="KAK8202055.1"/>
    </source>
</evidence>
<sequence>MDESIVLKTTFNTEALTRELTPRISKQVNADMALSEDRMKAYIMQVERDSQARLQTSLDQISQHVNQLFDRQHNTLDTLVKAVDGVITRVGENERRTQELKTELVQIREALDQPGPRVDLTPFKKRLGNISPQVKDSPGTMRETSPPQGRSVASDATIMHAESTPTGPRSHFPTIVDADGFRLPFVRESSPHGFTDRSTTQSLDTPNKGAYQGQCGTR</sequence>